<dbReference type="Proteomes" id="UP000238288">
    <property type="component" value="Chromosome PCAR9a"/>
</dbReference>
<protein>
    <recommendedName>
        <fullName evidence="3">Polyketide cyclase</fullName>
    </recommendedName>
</protein>
<evidence type="ECO:0000313" key="2">
    <source>
        <dbReference type="Proteomes" id="UP000238288"/>
    </source>
</evidence>
<evidence type="ECO:0008006" key="3">
    <source>
        <dbReference type="Google" id="ProtNLM"/>
    </source>
</evidence>
<accession>A0A2K4X677</accession>
<dbReference type="SUPFAM" id="SSF55961">
    <property type="entry name" value="Bet v1-like"/>
    <property type="match status" value="1"/>
</dbReference>
<organism evidence="1 2">
    <name type="scientific">Pseudoalteromonas carrageenovora IAM 12662</name>
    <dbReference type="NCBI Taxonomy" id="1314868"/>
    <lineage>
        <taxon>Bacteria</taxon>
        <taxon>Pseudomonadati</taxon>
        <taxon>Pseudomonadota</taxon>
        <taxon>Gammaproteobacteria</taxon>
        <taxon>Alteromonadales</taxon>
        <taxon>Pseudoalteromonadaceae</taxon>
        <taxon>Pseudoalteromonas</taxon>
    </lineage>
</organism>
<proteinExistence type="predicted"/>
<dbReference type="AlphaFoldDB" id="A0A2K4X677"/>
<dbReference type="CDD" id="cd07818">
    <property type="entry name" value="SRPBCC_1"/>
    <property type="match status" value="1"/>
</dbReference>
<name>A0A2K4X677_PSEVC</name>
<evidence type="ECO:0000313" key="1">
    <source>
        <dbReference type="EMBL" id="SOU39832.1"/>
    </source>
</evidence>
<sequence length="186" mass="20514">MLIQGVLLLSLVLILIGLTLPQHYSVIKTVEINAAQEIVKPLITDFSQWYKWSPWEKVDSSIEFNVGEPSSGVGAHQSWQGQWGYGEMTITSVSHNKVNFNILLNAEHIITGTFTFIEQNNIVTLTCAIQGQTTAPLISGYTAILSEYVLSNTVSLGLNNLQTIAQLSDPQRVEQSHDSQNSPSEN</sequence>
<reference evidence="1 2" key="1">
    <citation type="submission" date="2017-11" db="EMBL/GenBank/DDBJ databases">
        <authorList>
            <person name="Han C.G."/>
        </authorList>
    </citation>
    <scope>NUCLEOTIDE SEQUENCE [LARGE SCALE GENOMIC DNA]</scope>
    <source>
        <strain evidence="2">ATCC 43555</strain>
    </source>
</reference>
<gene>
    <name evidence="1" type="ORF">PCAR9_A20252</name>
</gene>
<dbReference type="EMBL" id="LT965928">
    <property type="protein sequence ID" value="SOU39832.1"/>
    <property type="molecule type" value="Genomic_DNA"/>
</dbReference>